<sequence length="168" mass="19266">MNKFQISDDGVYVIGHTKKGEAFLFDSSDYSLLKKYNWSISKRGYVVTKIKRKETPMHKILLGDTKGYDVDHISGNKLNNCRSNLRICTHQQNMFNQRIRRNNTSGFIGVSLMKKINQYEAYVHFSGKKYHMGLYSNAVDAAIARDKGAIKLFGEYANLNFPLNEVNV</sequence>
<evidence type="ECO:0000259" key="1">
    <source>
        <dbReference type="Pfam" id="PF13392"/>
    </source>
</evidence>
<protein>
    <recommendedName>
        <fullName evidence="1">HNH nuclease domain-containing protein</fullName>
    </recommendedName>
</protein>
<proteinExistence type="predicted"/>
<evidence type="ECO:0000313" key="3">
    <source>
        <dbReference type="Proteomes" id="UP000184604"/>
    </source>
</evidence>
<dbReference type="InterPro" id="IPR016177">
    <property type="entry name" value="DNA-bd_dom_sf"/>
</dbReference>
<dbReference type="InterPro" id="IPR003615">
    <property type="entry name" value="HNH_nuc"/>
</dbReference>
<reference evidence="2 3" key="1">
    <citation type="submission" date="2016-12" db="EMBL/GenBank/DDBJ databases">
        <title>Complete genome sequence of Clostridium kluyveri JZZ isolated from the pit mud of a Chinese flavor liquor-making factory.</title>
        <authorList>
            <person name="Wang Y."/>
        </authorList>
    </citation>
    <scope>NUCLEOTIDE SEQUENCE [LARGE SCALE GENOMIC DNA]</scope>
    <source>
        <strain evidence="2 3">JZZ</strain>
    </source>
</reference>
<dbReference type="SUPFAM" id="SSF54171">
    <property type="entry name" value="DNA-binding domain"/>
    <property type="match status" value="1"/>
</dbReference>
<dbReference type="EMBL" id="CP018335">
    <property type="protein sequence ID" value="APM39938.1"/>
    <property type="molecule type" value="Genomic_DNA"/>
</dbReference>
<dbReference type="InterPro" id="IPR044925">
    <property type="entry name" value="His-Me_finger_sf"/>
</dbReference>
<accession>A0A1L5FA90</accession>
<dbReference type="Gene3D" id="3.90.75.20">
    <property type="match status" value="1"/>
</dbReference>
<organism evidence="2 3">
    <name type="scientific">Clostridium kluyveri</name>
    <dbReference type="NCBI Taxonomy" id="1534"/>
    <lineage>
        <taxon>Bacteria</taxon>
        <taxon>Bacillati</taxon>
        <taxon>Bacillota</taxon>
        <taxon>Clostridia</taxon>
        <taxon>Eubacteriales</taxon>
        <taxon>Clostridiaceae</taxon>
        <taxon>Clostridium</taxon>
    </lineage>
</organism>
<gene>
    <name evidence="2" type="ORF">BS101_14965</name>
</gene>
<dbReference type="Pfam" id="PF13392">
    <property type="entry name" value="HNH_3"/>
    <property type="match status" value="1"/>
</dbReference>
<dbReference type="AlphaFoldDB" id="A0A1L5FA90"/>
<name>A0A1L5FA90_CLOKL</name>
<dbReference type="OrthoDB" id="1917148at2"/>
<dbReference type="GO" id="GO:0003677">
    <property type="term" value="F:DNA binding"/>
    <property type="evidence" value="ECO:0007669"/>
    <property type="project" value="InterPro"/>
</dbReference>
<dbReference type="Proteomes" id="UP000184604">
    <property type="component" value="Chromosome"/>
</dbReference>
<feature type="domain" description="HNH nuclease" evidence="1">
    <location>
        <begin position="66"/>
        <end position="94"/>
    </location>
</feature>
<dbReference type="SUPFAM" id="SSF54060">
    <property type="entry name" value="His-Me finger endonucleases"/>
    <property type="match status" value="1"/>
</dbReference>
<evidence type="ECO:0000313" key="2">
    <source>
        <dbReference type="EMBL" id="APM39938.1"/>
    </source>
</evidence>
<dbReference type="RefSeq" id="WP_073539553.1">
    <property type="nucleotide sequence ID" value="NZ_CP018335.1"/>
</dbReference>